<evidence type="ECO:0000256" key="2">
    <source>
        <dbReference type="SAM" id="Phobius"/>
    </source>
</evidence>
<keyword evidence="2" id="KW-0472">Membrane</keyword>
<sequence>MGKAEDEQPLPSTAFDAQGTALSAGSRNGCCLGCSRLQELVTFRCVFVLVLGVAVLLSAVFWLPFFHFGDHKDLDLDYGDTSKKMEVEEGWHKQEQRDVGHDIVASFMLKPASFLEDYVLQLENDIFDEMSFSSTKVEIISLESSAEPNITKVVFAVESDLTTQSLIKSSFASLITRQSFLHLTTSLFGDPFSFEVLKFRGGITATPEQKAFLMQSVQILFNFTLNFSIDEILNNFDELRSQLKTGLHLAPYENLYIRLTNLKGSTVAPPTTVQSQVVLAVGIPSKSRLKQLAQTITGSHHTKNLGLNNTVFGRVKQVRLSSILQHSLGGDGSGPSPSPSPSPLPQSTPPHHHHHHHHHHHDTHLPPSVSPSPSMGSYGSVIGRVSPISSPVPAPAPSRNKASPSPACHFGNNNRSPWKHNKHSHMAPAAPPGYAPDAAPTQPKQTSSLPPQLSPVPAASPPNVAYGHSQPPSNGESHARPLDWMPIVSPSPSPSVEIASCCRANIPPDNLKNASISLVSTQRSSENWSNFAGASDAKKGIRLTIECI</sequence>
<organism evidence="4">
    <name type="scientific">Sesamum calycinum</name>
    <dbReference type="NCBI Taxonomy" id="2727403"/>
    <lineage>
        <taxon>Eukaryota</taxon>
        <taxon>Viridiplantae</taxon>
        <taxon>Streptophyta</taxon>
        <taxon>Embryophyta</taxon>
        <taxon>Tracheophyta</taxon>
        <taxon>Spermatophyta</taxon>
        <taxon>Magnoliopsida</taxon>
        <taxon>eudicotyledons</taxon>
        <taxon>Gunneridae</taxon>
        <taxon>Pentapetalae</taxon>
        <taxon>asterids</taxon>
        <taxon>lamiids</taxon>
        <taxon>Lamiales</taxon>
        <taxon>Pedaliaceae</taxon>
        <taxon>Sesamum</taxon>
    </lineage>
</organism>
<feature type="compositionally biased region" description="Low complexity" evidence="1">
    <location>
        <begin position="365"/>
        <end position="389"/>
    </location>
</feature>
<protein>
    <recommendedName>
        <fullName evidence="3">DUF7036 domain-containing protein</fullName>
    </recommendedName>
</protein>
<proteinExistence type="predicted"/>
<feature type="transmembrane region" description="Helical" evidence="2">
    <location>
        <begin position="45"/>
        <end position="65"/>
    </location>
</feature>
<dbReference type="PANTHER" id="PTHR33826:SF2">
    <property type="entry name" value="HYDROXYPROLINE-RICH GLYCOPROTEIN FAMILY PROTEIN"/>
    <property type="match status" value="1"/>
</dbReference>
<feature type="compositionally biased region" description="Pro residues" evidence="1">
    <location>
        <begin position="336"/>
        <end position="348"/>
    </location>
</feature>
<evidence type="ECO:0000313" key="4">
    <source>
        <dbReference type="EMBL" id="KAL0383396.1"/>
    </source>
</evidence>
<evidence type="ECO:0000259" key="3">
    <source>
        <dbReference type="Pfam" id="PF23041"/>
    </source>
</evidence>
<feature type="compositionally biased region" description="Polar residues" evidence="1">
    <location>
        <begin position="442"/>
        <end position="451"/>
    </location>
</feature>
<dbReference type="EMBL" id="JACGWM010000003">
    <property type="protein sequence ID" value="KAL0383396.1"/>
    <property type="molecule type" value="Genomic_DNA"/>
</dbReference>
<gene>
    <name evidence="4" type="ORF">Scaly_0626900</name>
</gene>
<reference evidence="4" key="1">
    <citation type="submission" date="2020-06" db="EMBL/GenBank/DDBJ databases">
        <authorList>
            <person name="Li T."/>
            <person name="Hu X."/>
            <person name="Zhang T."/>
            <person name="Song X."/>
            <person name="Zhang H."/>
            <person name="Dai N."/>
            <person name="Sheng W."/>
            <person name="Hou X."/>
            <person name="Wei L."/>
        </authorList>
    </citation>
    <scope>NUCLEOTIDE SEQUENCE</scope>
    <source>
        <strain evidence="4">KEN8</strain>
        <tissue evidence="4">Leaf</tissue>
    </source>
</reference>
<feature type="domain" description="DUF7036" evidence="3">
    <location>
        <begin position="222"/>
        <end position="313"/>
    </location>
</feature>
<feature type="compositionally biased region" description="Basic residues" evidence="1">
    <location>
        <begin position="350"/>
        <end position="362"/>
    </location>
</feature>
<dbReference type="PANTHER" id="PTHR33826">
    <property type="entry name" value="F20B24.21"/>
    <property type="match status" value="1"/>
</dbReference>
<dbReference type="AlphaFoldDB" id="A0AAW2RVC5"/>
<comment type="caution">
    <text evidence="4">The sequence shown here is derived from an EMBL/GenBank/DDBJ whole genome shotgun (WGS) entry which is preliminary data.</text>
</comment>
<keyword evidence="2" id="KW-0812">Transmembrane</keyword>
<name>A0AAW2RVC5_9LAMI</name>
<reference evidence="4" key="2">
    <citation type="journal article" date="2024" name="Plant">
        <title>Genomic evolution and insights into agronomic trait innovations of Sesamum species.</title>
        <authorList>
            <person name="Miao H."/>
            <person name="Wang L."/>
            <person name="Qu L."/>
            <person name="Liu H."/>
            <person name="Sun Y."/>
            <person name="Le M."/>
            <person name="Wang Q."/>
            <person name="Wei S."/>
            <person name="Zheng Y."/>
            <person name="Lin W."/>
            <person name="Duan Y."/>
            <person name="Cao H."/>
            <person name="Xiong S."/>
            <person name="Wang X."/>
            <person name="Wei L."/>
            <person name="Li C."/>
            <person name="Ma Q."/>
            <person name="Ju M."/>
            <person name="Zhao R."/>
            <person name="Li G."/>
            <person name="Mu C."/>
            <person name="Tian Q."/>
            <person name="Mei H."/>
            <person name="Zhang T."/>
            <person name="Gao T."/>
            <person name="Zhang H."/>
        </authorList>
    </citation>
    <scope>NUCLEOTIDE SEQUENCE</scope>
    <source>
        <strain evidence="4">KEN8</strain>
    </source>
</reference>
<feature type="domain" description="DUF7036" evidence="3">
    <location>
        <begin position="107"/>
        <end position="189"/>
    </location>
</feature>
<accession>A0AAW2RVC5</accession>
<dbReference type="InterPro" id="IPR055464">
    <property type="entry name" value="DUF7036"/>
</dbReference>
<dbReference type="Pfam" id="PF23041">
    <property type="entry name" value="DUF7036"/>
    <property type="match status" value="2"/>
</dbReference>
<keyword evidence="2" id="KW-1133">Transmembrane helix</keyword>
<feature type="region of interest" description="Disordered" evidence="1">
    <location>
        <begin position="325"/>
        <end position="482"/>
    </location>
</feature>
<evidence type="ECO:0000256" key="1">
    <source>
        <dbReference type="SAM" id="MobiDB-lite"/>
    </source>
</evidence>